<reference evidence="2 3" key="1">
    <citation type="submission" date="2019-10" db="EMBL/GenBank/DDBJ databases">
        <authorList>
            <person name="Nie G."/>
            <person name="Ming H."/>
            <person name="Yi B."/>
        </authorList>
    </citation>
    <scope>NUCLEOTIDE SEQUENCE [LARGE SCALE GENOMIC DNA]</scope>
    <source>
        <strain evidence="2 3">CFH 90414</strain>
    </source>
</reference>
<sequence length="201" mass="22465">MPRFKPLLRWEPFPYLVVFVLLLATGFIRPDAPAWVLWPFLVLLIAAIAYLVVGFVRDRRPGNPDRWGDLATLDGLAIVDAPSADRDVRAVVPVDDAHRHQSSIELARVRGGVTQEAVLVPRASRWMSPRYRVGVQLVGGVADGDRPRHAGFLRQDAQDRWAAALDERRQRGEYVRVPAFITRAERPFGVELDLSGVDALG</sequence>
<comment type="caution">
    <text evidence="2">The sequence shown here is derived from an EMBL/GenBank/DDBJ whole genome shotgun (WGS) entry which is preliminary data.</text>
</comment>
<organism evidence="2 3">
    <name type="scientific">Agromyces agglutinans</name>
    <dbReference type="NCBI Taxonomy" id="2662258"/>
    <lineage>
        <taxon>Bacteria</taxon>
        <taxon>Bacillati</taxon>
        <taxon>Actinomycetota</taxon>
        <taxon>Actinomycetes</taxon>
        <taxon>Micrococcales</taxon>
        <taxon>Microbacteriaceae</taxon>
        <taxon>Agromyces</taxon>
    </lineage>
</organism>
<dbReference type="AlphaFoldDB" id="A0A6I2FHF0"/>
<dbReference type="EMBL" id="WJIF01000012">
    <property type="protein sequence ID" value="MRG61373.1"/>
    <property type="molecule type" value="Genomic_DNA"/>
</dbReference>
<feature type="transmembrane region" description="Helical" evidence="1">
    <location>
        <begin position="35"/>
        <end position="56"/>
    </location>
</feature>
<keyword evidence="3" id="KW-1185">Reference proteome</keyword>
<dbReference type="Proteomes" id="UP000431080">
    <property type="component" value="Unassembled WGS sequence"/>
</dbReference>
<keyword evidence="1" id="KW-1133">Transmembrane helix</keyword>
<protein>
    <submittedName>
        <fullName evidence="2">Uncharacterized protein</fullName>
    </submittedName>
</protein>
<evidence type="ECO:0000313" key="2">
    <source>
        <dbReference type="EMBL" id="MRG61373.1"/>
    </source>
</evidence>
<gene>
    <name evidence="2" type="ORF">GE115_16065</name>
</gene>
<dbReference type="RefSeq" id="WP_153685787.1">
    <property type="nucleotide sequence ID" value="NZ_WJIF01000012.1"/>
</dbReference>
<name>A0A6I2FHF0_9MICO</name>
<feature type="transmembrane region" description="Helical" evidence="1">
    <location>
        <begin position="12"/>
        <end position="29"/>
    </location>
</feature>
<keyword evidence="1" id="KW-0472">Membrane</keyword>
<evidence type="ECO:0000313" key="3">
    <source>
        <dbReference type="Proteomes" id="UP000431080"/>
    </source>
</evidence>
<evidence type="ECO:0000256" key="1">
    <source>
        <dbReference type="SAM" id="Phobius"/>
    </source>
</evidence>
<proteinExistence type="predicted"/>
<keyword evidence="1" id="KW-0812">Transmembrane</keyword>
<accession>A0A6I2FHF0</accession>